<dbReference type="Pfam" id="PF00094">
    <property type="entry name" value="VWD"/>
    <property type="match status" value="1"/>
</dbReference>
<dbReference type="SMART" id="SM00214">
    <property type="entry name" value="VWC"/>
    <property type="match status" value="4"/>
</dbReference>
<dbReference type="Gene3D" id="2.10.70.10">
    <property type="entry name" value="Complement Module, domain 1"/>
    <property type="match status" value="1"/>
</dbReference>
<dbReference type="EMBL" id="OC917147">
    <property type="protein sequence ID" value="CAD7646298.1"/>
    <property type="molecule type" value="Genomic_DNA"/>
</dbReference>
<dbReference type="PROSITE" id="PS01208">
    <property type="entry name" value="VWFC_1"/>
    <property type="match status" value="1"/>
</dbReference>
<dbReference type="SUPFAM" id="SSF57567">
    <property type="entry name" value="Serine protease inhibitors"/>
    <property type="match status" value="1"/>
</dbReference>
<dbReference type="SUPFAM" id="SSF57603">
    <property type="entry name" value="FnI-like domain"/>
    <property type="match status" value="3"/>
</dbReference>
<feature type="domain" description="VWFD" evidence="7">
    <location>
        <begin position="368"/>
        <end position="546"/>
    </location>
</feature>
<organism evidence="8">
    <name type="scientific">Oppiella nova</name>
    <dbReference type="NCBI Taxonomy" id="334625"/>
    <lineage>
        <taxon>Eukaryota</taxon>
        <taxon>Metazoa</taxon>
        <taxon>Ecdysozoa</taxon>
        <taxon>Arthropoda</taxon>
        <taxon>Chelicerata</taxon>
        <taxon>Arachnida</taxon>
        <taxon>Acari</taxon>
        <taxon>Acariformes</taxon>
        <taxon>Sarcoptiformes</taxon>
        <taxon>Oribatida</taxon>
        <taxon>Brachypylina</taxon>
        <taxon>Oppioidea</taxon>
        <taxon>Oppiidae</taxon>
        <taxon>Oppiella</taxon>
    </lineage>
</organism>
<dbReference type="InterPro" id="IPR036084">
    <property type="entry name" value="Ser_inhib-like_sf"/>
</dbReference>
<dbReference type="Proteomes" id="UP000728032">
    <property type="component" value="Unassembled WGS sequence"/>
</dbReference>
<keyword evidence="4" id="KW-0677">Repeat</keyword>
<dbReference type="SMART" id="SM00832">
    <property type="entry name" value="C8"/>
    <property type="match status" value="1"/>
</dbReference>
<keyword evidence="2" id="KW-0964">Secreted</keyword>
<evidence type="ECO:0000256" key="2">
    <source>
        <dbReference type="ARBA" id="ARBA00022525"/>
    </source>
</evidence>
<keyword evidence="3" id="KW-0732">Signal</keyword>
<name>A0A7R9QHM3_9ACAR</name>
<feature type="domain" description="VWFC" evidence="6">
    <location>
        <begin position="163"/>
        <end position="230"/>
    </location>
</feature>
<keyword evidence="5" id="KW-1015">Disulfide bond</keyword>
<keyword evidence="9" id="KW-1185">Reference proteome</keyword>
<evidence type="ECO:0000256" key="5">
    <source>
        <dbReference type="ARBA" id="ARBA00023157"/>
    </source>
</evidence>
<accession>A0A7R9QHM3</accession>
<dbReference type="Pfam" id="PF00093">
    <property type="entry name" value="VWC"/>
    <property type="match status" value="2"/>
</dbReference>
<evidence type="ECO:0000256" key="4">
    <source>
        <dbReference type="ARBA" id="ARBA00022737"/>
    </source>
</evidence>
<dbReference type="InterPro" id="IPR014853">
    <property type="entry name" value="VWF/SSPO/ZAN-like_Cys-rich_dom"/>
</dbReference>
<evidence type="ECO:0000313" key="9">
    <source>
        <dbReference type="Proteomes" id="UP000728032"/>
    </source>
</evidence>
<evidence type="ECO:0008006" key="10">
    <source>
        <dbReference type="Google" id="ProtNLM"/>
    </source>
</evidence>
<dbReference type="Gene3D" id="2.10.25.10">
    <property type="entry name" value="Laminin"/>
    <property type="match status" value="1"/>
</dbReference>
<dbReference type="AlphaFoldDB" id="A0A7R9QHM3"/>
<dbReference type="PANTHER" id="PTHR46698">
    <property type="entry name" value="CROSSVEINLESS 2"/>
    <property type="match status" value="1"/>
</dbReference>
<evidence type="ECO:0000259" key="6">
    <source>
        <dbReference type="PROSITE" id="PS50184"/>
    </source>
</evidence>
<dbReference type="OrthoDB" id="6019304at2759"/>
<proteinExistence type="predicted"/>
<dbReference type="PROSITE" id="PS51233">
    <property type="entry name" value="VWFD"/>
    <property type="match status" value="1"/>
</dbReference>
<dbReference type="EMBL" id="CAJPVJ010002322">
    <property type="protein sequence ID" value="CAG2166128.1"/>
    <property type="molecule type" value="Genomic_DNA"/>
</dbReference>
<feature type="domain" description="VWFC" evidence="6">
    <location>
        <begin position="303"/>
        <end position="364"/>
    </location>
</feature>
<dbReference type="CDD" id="cd19941">
    <property type="entry name" value="TIL"/>
    <property type="match status" value="1"/>
</dbReference>
<dbReference type="GO" id="GO:0005576">
    <property type="term" value="C:extracellular region"/>
    <property type="evidence" value="ECO:0007669"/>
    <property type="project" value="UniProtKB-SubCell"/>
</dbReference>
<dbReference type="Pfam" id="PF01826">
    <property type="entry name" value="TIL"/>
    <property type="match status" value="1"/>
</dbReference>
<dbReference type="Gene3D" id="6.20.200.20">
    <property type="match status" value="3"/>
</dbReference>
<reference evidence="8" key="1">
    <citation type="submission" date="2020-11" db="EMBL/GenBank/DDBJ databases">
        <authorList>
            <person name="Tran Van P."/>
        </authorList>
    </citation>
    <scope>NUCLEOTIDE SEQUENCE</scope>
</reference>
<dbReference type="InterPro" id="IPR002919">
    <property type="entry name" value="TIL_dom"/>
</dbReference>
<gene>
    <name evidence="8" type="ORF">ONB1V03_LOCUS5655</name>
</gene>
<dbReference type="InterPro" id="IPR001007">
    <property type="entry name" value="VWF_dom"/>
</dbReference>
<protein>
    <recommendedName>
        <fullName evidence="10">BMP-binding endothelial regulator protein</fullName>
    </recommendedName>
</protein>
<dbReference type="Pfam" id="PF08742">
    <property type="entry name" value="C8"/>
    <property type="match status" value="1"/>
</dbReference>
<dbReference type="PROSITE" id="PS50184">
    <property type="entry name" value="VWFC_2"/>
    <property type="match status" value="2"/>
</dbReference>
<dbReference type="SMART" id="SM00216">
    <property type="entry name" value="VWD"/>
    <property type="match status" value="1"/>
</dbReference>
<comment type="subcellular location">
    <subcellularLocation>
        <location evidence="1">Secreted</location>
    </subcellularLocation>
</comment>
<evidence type="ECO:0000256" key="3">
    <source>
        <dbReference type="ARBA" id="ARBA00022729"/>
    </source>
</evidence>
<dbReference type="InterPro" id="IPR001846">
    <property type="entry name" value="VWF_type-D"/>
</dbReference>
<evidence type="ECO:0000256" key="1">
    <source>
        <dbReference type="ARBA" id="ARBA00004613"/>
    </source>
</evidence>
<evidence type="ECO:0000313" key="8">
    <source>
        <dbReference type="EMBL" id="CAD7646298.1"/>
    </source>
</evidence>
<dbReference type="PANTHER" id="PTHR46698:SF4">
    <property type="entry name" value="CROSSVEINLESS 2"/>
    <property type="match status" value="1"/>
</dbReference>
<sequence>MPTETLRFLDINKLLVPKIMSIITYFSISIAILSFSTGSALQSASHPTLRGDSIKCQNEGQSVRVSLLADDPCLSCKCFNQEIVCQREVCTNYKGCYLLHYGRNRTCCDVCKGCQYKGHYYKSGETFADANDECKSLVCNSGVITEYSTYCHIPCDNPIKITGHCCPSCEKCEPFREGQPIVSPYNITDPCIKCECVKGHTICSKHACPVLPCPESKWYTPKNECCPICKGHRKVQDFEGNCIMKLSVHREGHTYAYDHCTNCDTTNICERQVCPPLACSPSNQMTELGECCPKCHEPQEAQTTCSFRGKEYKSGDHWKHNNCHQCSCVNGEVMCKAETCDKELICPNRYKLTRLNGDCCSSCVEDDAICRITTNLTNYSTFDGKEYSFNGKCNYILARDCKSKSFSVHIVNKYQNQSIASEMRNNSFFSGTSVMIKIDDIKVRLGQAFRVTVGRKRVRLPHIRLGILSIVKDANKVVIRATIVIWESGNAIEIIVPPEFKSRTCGLCGNYNNNPNDDFITKRGKIYTEIEKFTHSWKVGKNVICESAMKSTKAMKEQMRCNFRDWEQRYNAINVCNILKSALFRQCHTSISITTFFGKCLSDVCSCHKNKVCHCNAIQSYATQCQKLGFYSQHWKKKTLCEAMKCPTGSTFSTCTSMCKRTCHTSHHSDDNCQQRKCRPGCLCPIGQVWHNGKCIYKQLCPKNLNSNSTLESTEFLNHENILKDQSVAEN</sequence>
<dbReference type="InterPro" id="IPR052424">
    <property type="entry name" value="Kielin_Chordin-BMP_Reg"/>
</dbReference>
<evidence type="ECO:0000259" key="7">
    <source>
        <dbReference type="PROSITE" id="PS51233"/>
    </source>
</evidence>